<name>A0A3D8J9L1_9HELI</name>
<dbReference type="EMBL" id="NXLX01000010">
    <property type="protein sequence ID" value="RDU73554.1"/>
    <property type="molecule type" value="Genomic_DNA"/>
</dbReference>
<evidence type="ECO:0000313" key="4">
    <source>
        <dbReference type="Proteomes" id="UP000256695"/>
    </source>
</evidence>
<comment type="caution">
    <text evidence="3">The sequence shown here is derived from an EMBL/GenBank/DDBJ whole genome shotgun (WGS) entry which is preliminary data.</text>
</comment>
<dbReference type="CDD" id="cd12797">
    <property type="entry name" value="M23_peptidase"/>
    <property type="match status" value="1"/>
</dbReference>
<proteinExistence type="predicted"/>
<feature type="domain" description="M23ase beta-sheet core" evidence="2">
    <location>
        <begin position="322"/>
        <end position="405"/>
    </location>
</feature>
<dbReference type="OrthoDB" id="5372565at2"/>
<dbReference type="SUPFAM" id="SSF51261">
    <property type="entry name" value="Duplicated hybrid motif"/>
    <property type="match status" value="1"/>
</dbReference>
<evidence type="ECO:0000256" key="1">
    <source>
        <dbReference type="SAM" id="Coils"/>
    </source>
</evidence>
<dbReference type="Proteomes" id="UP000256695">
    <property type="component" value="Unassembled WGS sequence"/>
</dbReference>
<keyword evidence="1" id="KW-0175">Coiled coil</keyword>
<reference evidence="3 4" key="1">
    <citation type="submission" date="2018-04" db="EMBL/GenBank/DDBJ databases">
        <title>Novel Campyloabacter and Helicobacter Species and Strains.</title>
        <authorList>
            <person name="Mannion A.J."/>
            <person name="Shen Z."/>
            <person name="Fox J.G."/>
        </authorList>
    </citation>
    <scope>NUCLEOTIDE SEQUENCE [LARGE SCALE GENOMIC DNA]</scope>
    <source>
        <strain evidence="3 4">MIT 04-9362</strain>
    </source>
</reference>
<organism evidence="3 4">
    <name type="scientific">Helicobacter anseris</name>
    <dbReference type="NCBI Taxonomy" id="375926"/>
    <lineage>
        <taxon>Bacteria</taxon>
        <taxon>Pseudomonadati</taxon>
        <taxon>Campylobacterota</taxon>
        <taxon>Epsilonproteobacteria</taxon>
        <taxon>Campylobacterales</taxon>
        <taxon>Helicobacteraceae</taxon>
        <taxon>Helicobacter</taxon>
    </lineage>
</organism>
<dbReference type="AlphaFoldDB" id="A0A3D8J9L1"/>
<gene>
    <name evidence="3" type="ORF">CQA57_04965</name>
</gene>
<feature type="coiled-coil region" evidence="1">
    <location>
        <begin position="28"/>
        <end position="104"/>
    </location>
</feature>
<evidence type="ECO:0000313" key="3">
    <source>
        <dbReference type="EMBL" id="RDU73554.1"/>
    </source>
</evidence>
<dbReference type="Gene3D" id="2.70.70.10">
    <property type="entry name" value="Glucose Permease (Domain IIA)"/>
    <property type="match status" value="1"/>
</dbReference>
<evidence type="ECO:0000259" key="2">
    <source>
        <dbReference type="Pfam" id="PF01551"/>
    </source>
</evidence>
<feature type="coiled-coil region" evidence="1">
    <location>
        <begin position="189"/>
        <end position="268"/>
    </location>
</feature>
<sequence>MCYFFLILCHGADLKQINKDISLNQKKILKKENEKNQITNLLQDLGNKINKTKQQIGVYDKKIANIQNIIENNQSENTNQEKLLQQYQNILLTLQKDKQNIRDKITRILINDASFIIILNHENPISPDDIILQEFFKLLNKNSQQKIQMLTQEEKNLEFKITQTLENITQITQNISTQKNQKKYLQSLLQEQKELIKIMQKDIKNYNAKLNQIENERKSLDKILSNLNILKQKTQKEIEEEKKNQEIKQQAQQQIQQTNKNKTQEVIEVKQVANSYQALSITKYTGKKTISPIEQYTIEQKFGTYFDPVYKLKVFNESVVMVSKTPNAPVKSIFDGKIVYAKEVPILKKVIIIENHDGIHTIYSQLDKIAPTIKPGLRIQKGYIIGRINQKLSFEITQKDKHIDPLEVISKSK</sequence>
<accession>A0A3D8J9L1</accession>
<protein>
    <recommendedName>
        <fullName evidence="2">M23ase beta-sheet core domain-containing protein</fullName>
    </recommendedName>
</protein>
<dbReference type="InterPro" id="IPR011055">
    <property type="entry name" value="Dup_hybrid_motif"/>
</dbReference>
<dbReference type="InterPro" id="IPR016047">
    <property type="entry name" value="M23ase_b-sheet_dom"/>
</dbReference>
<dbReference type="Pfam" id="PF01551">
    <property type="entry name" value="Peptidase_M23"/>
    <property type="match status" value="1"/>
</dbReference>
<keyword evidence="4" id="KW-1185">Reference proteome</keyword>